<sequence length="438" mass="47343">MASEPAQDRITAIDLEPLSDQIDAGQETLDNEPPTSYRVLIKLGSAGLSFFCAGMNDGSLGALIPYVIRSYSVNTDLVSVVYGAAFAGWLLTAIINTHLCQHFDLGVMLAMGAALQLIAQVLRSWQPPFPLFAVTFFLQSFGMALQDTHSNTFVASVKTAHRWLGFIHAMYALGCCIGPLVATPIASAAHPSRWYLFYTCLVGVGTINLILVLVAFRDSLIFKQCPSTVQQAESRKPTAFTEISNTLRSAGVWLLSLYFFFYLGTVITASVADDIGWVVEYLVQVRDANVSDMGYVQVGFAGGTFLGRALLAEPTKRLGERRMIFIYAVLCLGLELLFWLVPNIVAAAVAIALFGFFSGPFFATGVSLGSQILPKEIRSSGLAFVFMMGQVGGSIFPAITGLIASRAGIKVLQPMVVGLCSATAVIWLLVPRPNLHRD</sequence>
<protein>
    <submittedName>
        <fullName evidence="1">Uncharacterized protein</fullName>
    </submittedName>
</protein>
<dbReference type="EMBL" id="JAPDRQ010000013">
    <property type="protein sequence ID" value="KAJ9662802.1"/>
    <property type="molecule type" value="Genomic_DNA"/>
</dbReference>
<reference evidence="1" key="1">
    <citation type="submission" date="2022-10" db="EMBL/GenBank/DDBJ databases">
        <title>Culturing micro-colonial fungi from biological soil crusts in the Mojave desert and describing Neophaeococcomyces mojavensis, and introducing the new genera and species Taxawa tesnikishii.</title>
        <authorList>
            <person name="Kurbessoian T."/>
            <person name="Stajich J.E."/>
        </authorList>
    </citation>
    <scope>NUCLEOTIDE SEQUENCE</scope>
    <source>
        <strain evidence="1">JES_112</strain>
    </source>
</reference>
<dbReference type="Proteomes" id="UP001172386">
    <property type="component" value="Unassembled WGS sequence"/>
</dbReference>
<comment type="caution">
    <text evidence="1">The sequence shown here is derived from an EMBL/GenBank/DDBJ whole genome shotgun (WGS) entry which is preliminary data.</text>
</comment>
<organism evidence="1 2">
    <name type="scientific">Neophaeococcomyces mojaviensis</name>
    <dbReference type="NCBI Taxonomy" id="3383035"/>
    <lineage>
        <taxon>Eukaryota</taxon>
        <taxon>Fungi</taxon>
        <taxon>Dikarya</taxon>
        <taxon>Ascomycota</taxon>
        <taxon>Pezizomycotina</taxon>
        <taxon>Eurotiomycetes</taxon>
        <taxon>Chaetothyriomycetidae</taxon>
        <taxon>Chaetothyriales</taxon>
        <taxon>Chaetothyriales incertae sedis</taxon>
        <taxon>Neophaeococcomyces</taxon>
    </lineage>
</organism>
<evidence type="ECO:0000313" key="2">
    <source>
        <dbReference type="Proteomes" id="UP001172386"/>
    </source>
</evidence>
<proteinExistence type="predicted"/>
<keyword evidence="2" id="KW-1185">Reference proteome</keyword>
<gene>
    <name evidence="1" type="ORF">H2198_001254</name>
</gene>
<accession>A0ACC3AHT4</accession>
<name>A0ACC3AHT4_9EURO</name>
<evidence type="ECO:0000313" key="1">
    <source>
        <dbReference type="EMBL" id="KAJ9662802.1"/>
    </source>
</evidence>